<dbReference type="InterPro" id="IPR012340">
    <property type="entry name" value="NA-bd_OB-fold"/>
</dbReference>
<sequence>MKGRGLREGQKVSFDIDYDMKGDKAINVRVD</sequence>
<dbReference type="AlphaFoldDB" id="A0A381RMY2"/>
<dbReference type="EMBL" id="UINC01001882">
    <property type="protein sequence ID" value="SUZ90303.1"/>
    <property type="molecule type" value="Genomic_DNA"/>
</dbReference>
<dbReference type="Gene3D" id="2.40.50.140">
    <property type="entry name" value="Nucleic acid-binding proteins"/>
    <property type="match status" value="1"/>
</dbReference>
<proteinExistence type="predicted"/>
<name>A0A381RMY2_9ZZZZ</name>
<protein>
    <submittedName>
        <fullName evidence="1">Uncharacterized protein</fullName>
    </submittedName>
</protein>
<reference evidence="1" key="1">
    <citation type="submission" date="2018-05" db="EMBL/GenBank/DDBJ databases">
        <authorList>
            <person name="Lanie J.A."/>
            <person name="Ng W.-L."/>
            <person name="Kazmierczak K.M."/>
            <person name="Andrzejewski T.M."/>
            <person name="Davidsen T.M."/>
            <person name="Wayne K.J."/>
            <person name="Tettelin H."/>
            <person name="Glass J.I."/>
            <person name="Rusch D."/>
            <person name="Podicherti R."/>
            <person name="Tsui H.-C.T."/>
            <person name="Winkler M.E."/>
        </authorList>
    </citation>
    <scope>NUCLEOTIDE SEQUENCE</scope>
</reference>
<gene>
    <name evidence="1" type="ORF">METZ01_LOCUS43157</name>
</gene>
<evidence type="ECO:0000313" key="1">
    <source>
        <dbReference type="EMBL" id="SUZ90303.1"/>
    </source>
</evidence>
<organism evidence="1">
    <name type="scientific">marine metagenome</name>
    <dbReference type="NCBI Taxonomy" id="408172"/>
    <lineage>
        <taxon>unclassified sequences</taxon>
        <taxon>metagenomes</taxon>
        <taxon>ecological metagenomes</taxon>
    </lineage>
</organism>
<accession>A0A381RMY2</accession>